<dbReference type="EMBL" id="JACHXH010000016">
    <property type="protein sequence ID" value="MBB3136604.1"/>
    <property type="molecule type" value="Genomic_DNA"/>
</dbReference>
<reference evidence="2 3" key="1">
    <citation type="submission" date="2020-08" db="EMBL/GenBank/DDBJ databases">
        <title>Genomic Encyclopedia of Type Strains, Phase III (KMG-III): the genomes of soil and plant-associated and newly described type strains.</title>
        <authorList>
            <person name="Whitman W."/>
        </authorList>
    </citation>
    <scope>NUCLEOTIDE SEQUENCE [LARGE SCALE GENOMIC DNA]</scope>
    <source>
        <strain evidence="2 3">CECT 4113</strain>
    </source>
</reference>
<protein>
    <recommendedName>
        <fullName evidence="4">DUF2130 domain-containing protein</fullName>
    </recommendedName>
</protein>
<dbReference type="InterPro" id="IPR019219">
    <property type="entry name" value="DUF2130"/>
</dbReference>
<dbReference type="Proteomes" id="UP000518315">
    <property type="component" value="Unassembled WGS sequence"/>
</dbReference>
<evidence type="ECO:0008006" key="4">
    <source>
        <dbReference type="Google" id="ProtNLM"/>
    </source>
</evidence>
<evidence type="ECO:0000313" key="2">
    <source>
        <dbReference type="EMBL" id="MBB3136604.1"/>
    </source>
</evidence>
<sequence>MSASQSPIFKPAALRSGTPHPHLHLRAEACPVCDQPIPDDRFDEIQKRMEARERERAVEITSRLQEQYASEKLEALAEAERKAAAALELARQVADEKVLKATEEARIVAEAAARETIAVSERASEQARIALEERLASAEIEKNTAEELRTALQGQLVQIRQENEEAVQRVKADAALQEAHIRAEAIASAEAIIQTRISDLERQRVESEEAFQTRLQEIADEKALTQQANASLQSSLDQLRAESEEALARMQQEAAERESTVRQEVSAAAEAAASERIAQLELARQEAEAKAATAQEQILGMSSTHETQMSQRLGEQREALEQAKAEAVNAEKSAAFAEKLKLSTKVEELQRTLDKKTAEELGEGAEIDLFEALKSEFESDRIERVNKGQPGADIIHVVIHNGIECGRIVYDSKNHNAWRNDFITKLASDKMAAKAEHAILSTRKFPAGERHLHLKDGIVLASPSRVVAVVQIIRQHIVHTHSLRLSNEERTQKTAALYDYITSERCADLFSRFDTHADDLLDVQEKEKRAHDATWKKQGELIRAVQKVKAQMQHEIDMIITASSVSE</sequence>
<feature type="coiled-coil region" evidence="1">
    <location>
        <begin position="69"/>
        <end position="96"/>
    </location>
</feature>
<keyword evidence="3" id="KW-1185">Reference proteome</keyword>
<comment type="caution">
    <text evidence="2">The sequence shown here is derived from an EMBL/GenBank/DDBJ whole genome shotgun (WGS) entry which is preliminary data.</text>
</comment>
<feature type="coiled-coil region" evidence="1">
    <location>
        <begin position="121"/>
        <end position="169"/>
    </location>
</feature>
<dbReference type="AlphaFoldDB" id="A0A7W5BP90"/>
<keyword evidence="1" id="KW-0175">Coiled coil</keyword>
<evidence type="ECO:0000313" key="3">
    <source>
        <dbReference type="Proteomes" id="UP000518315"/>
    </source>
</evidence>
<accession>A0A7W5BP90</accession>
<evidence type="ECO:0000256" key="1">
    <source>
        <dbReference type="SAM" id="Coils"/>
    </source>
</evidence>
<organism evidence="2 3">
    <name type="scientific">Rhizobium pisi</name>
    <dbReference type="NCBI Taxonomy" id="574561"/>
    <lineage>
        <taxon>Bacteria</taxon>
        <taxon>Pseudomonadati</taxon>
        <taxon>Pseudomonadota</taxon>
        <taxon>Alphaproteobacteria</taxon>
        <taxon>Hyphomicrobiales</taxon>
        <taxon>Rhizobiaceae</taxon>
        <taxon>Rhizobium/Agrobacterium group</taxon>
        <taxon>Rhizobium</taxon>
    </lineage>
</organism>
<dbReference type="Pfam" id="PF09903">
    <property type="entry name" value="DUF2130"/>
    <property type="match status" value="1"/>
</dbReference>
<name>A0A7W5BP90_9HYPH</name>
<proteinExistence type="predicted"/>
<gene>
    <name evidence="2" type="ORF">FHS26_004361</name>
</gene>
<feature type="coiled-coil region" evidence="1">
    <location>
        <begin position="222"/>
        <end position="359"/>
    </location>
</feature>
<dbReference type="RefSeq" id="WP_131704592.1">
    <property type="nucleotide sequence ID" value="NZ_JACHXH010000016.1"/>
</dbReference>